<proteinExistence type="predicted"/>
<sequence length="207" mass="22604">MILSMVRHGEPARAASGELQNDPPLSPLGVAQMQETGGLLRADGYDAVFASNLRRATESARCALGPDVPVSEVADLAEFDRDSDYLHYEDGADVWQRYREGDLSPWGTTAEEFRQRVVTALEAIRIEHVGERVVAVCHGGVINIFLAWILGESALRLFAPDYGSVSRFEYRADAGWSVRELNARPPTRAPGAPVRSVPVARAGASWN</sequence>
<dbReference type="GO" id="GO:0005829">
    <property type="term" value="C:cytosol"/>
    <property type="evidence" value="ECO:0007669"/>
    <property type="project" value="TreeGrafter"/>
</dbReference>
<dbReference type="SMART" id="SM00855">
    <property type="entry name" value="PGAM"/>
    <property type="match status" value="1"/>
</dbReference>
<organism evidence="3 6">
    <name type="scientific">Rhodococcus opacus</name>
    <name type="common">Nocardia opaca</name>
    <dbReference type="NCBI Taxonomy" id="37919"/>
    <lineage>
        <taxon>Bacteria</taxon>
        <taxon>Bacillati</taxon>
        <taxon>Actinomycetota</taxon>
        <taxon>Actinomycetes</taxon>
        <taxon>Mycobacteriales</taxon>
        <taxon>Nocardiaceae</taxon>
        <taxon>Rhodococcus</taxon>
    </lineage>
</organism>
<keyword evidence="3" id="KW-0378">Hydrolase</keyword>
<accession>A0AAX3YTI3</accession>
<reference evidence="3" key="2">
    <citation type="submission" date="2023-07" db="EMBL/GenBank/DDBJ databases">
        <title>Genomic analysis of Rhodococcus opacus VOC-14 with glycol ethers degradation activity.</title>
        <authorList>
            <person name="Narkevich D.A."/>
            <person name="Hlushen A.M."/>
            <person name="Akhremchuk A.E."/>
            <person name="Sikolenko M.A."/>
            <person name="Valentovich L.N."/>
        </authorList>
    </citation>
    <scope>NUCLEOTIDE SEQUENCE</scope>
    <source>
        <strain evidence="3">VOC-14</strain>
        <plasmid evidence="3">pRho-VOC14-L</plasmid>
    </source>
</reference>
<evidence type="ECO:0000313" key="3">
    <source>
        <dbReference type="EMBL" id="WLF51825.1"/>
    </source>
</evidence>
<dbReference type="EMBL" id="CP130956">
    <property type="protein sequence ID" value="WLF51825.1"/>
    <property type="molecule type" value="Genomic_DNA"/>
</dbReference>
<dbReference type="GO" id="GO:0016791">
    <property type="term" value="F:phosphatase activity"/>
    <property type="evidence" value="ECO:0007669"/>
    <property type="project" value="TreeGrafter"/>
</dbReference>
<keyword evidence="5" id="KW-1185">Reference proteome</keyword>
<dbReference type="Pfam" id="PF00300">
    <property type="entry name" value="His_Phos_1"/>
    <property type="match status" value="1"/>
</dbReference>
<dbReference type="PANTHER" id="PTHR48100">
    <property type="entry name" value="BROAD-SPECIFICITY PHOSPHATASE YOR283W-RELATED"/>
    <property type="match status" value="1"/>
</dbReference>
<dbReference type="InterPro" id="IPR029033">
    <property type="entry name" value="His_PPase_superfam"/>
</dbReference>
<name>A0AAX3YTI3_RHOOP</name>
<dbReference type="AlphaFoldDB" id="A0AAX3YTI3"/>
<dbReference type="EMBL" id="CP130956">
    <property type="protein sequence ID" value="WLF52378.1"/>
    <property type="molecule type" value="Genomic_DNA"/>
</dbReference>
<dbReference type="InterPro" id="IPR013078">
    <property type="entry name" value="His_Pase_superF_clade-1"/>
</dbReference>
<evidence type="ECO:0000313" key="6">
    <source>
        <dbReference type="Proteomes" id="UP001231166"/>
    </source>
</evidence>
<dbReference type="EC" id="3.1.3.-" evidence="3"/>
<dbReference type="InterPro" id="IPR050275">
    <property type="entry name" value="PGM_Phosphatase"/>
</dbReference>
<evidence type="ECO:0000313" key="5">
    <source>
        <dbReference type="Proteomes" id="UP001066327"/>
    </source>
</evidence>
<reference evidence="2" key="1">
    <citation type="submission" date="2022-12" db="EMBL/GenBank/DDBJ databases">
        <authorList>
            <person name="Krivoruchko A.V."/>
            <person name="Elkin A."/>
        </authorList>
    </citation>
    <scope>NUCLEOTIDE SEQUENCE</scope>
    <source>
        <strain evidence="2">IEGM 249</strain>
    </source>
</reference>
<dbReference type="CDD" id="cd07067">
    <property type="entry name" value="HP_PGM_like"/>
    <property type="match status" value="1"/>
</dbReference>
<gene>
    <name evidence="2" type="ORF">O4328_34925</name>
    <name evidence="3" type="ORF">Q5707_40840</name>
    <name evidence="4" type="ORF">Q5707_44155</name>
</gene>
<feature type="region of interest" description="Disordered" evidence="1">
    <location>
        <begin position="1"/>
        <end position="27"/>
    </location>
</feature>
<dbReference type="PANTHER" id="PTHR48100:SF44">
    <property type="entry name" value="PHOSPHATASE C1620.13-RELATED"/>
    <property type="match status" value="1"/>
</dbReference>
<dbReference type="Proteomes" id="UP001231166">
    <property type="component" value="Plasmid pRho-VOC14-L"/>
</dbReference>
<keyword evidence="3" id="KW-0614">Plasmid</keyword>
<dbReference type="SUPFAM" id="SSF53254">
    <property type="entry name" value="Phosphoglycerate mutase-like"/>
    <property type="match status" value="1"/>
</dbReference>
<dbReference type="Proteomes" id="UP001066327">
    <property type="component" value="Unassembled WGS sequence"/>
</dbReference>
<dbReference type="RefSeq" id="WP_133987222.1">
    <property type="nucleotide sequence ID" value="NZ_CP130956.1"/>
</dbReference>
<geneLocation type="plasmid" evidence="3 6">
    <name>pRho-VOC14-L</name>
</geneLocation>
<evidence type="ECO:0000313" key="4">
    <source>
        <dbReference type="EMBL" id="WLF52378.1"/>
    </source>
</evidence>
<evidence type="ECO:0000313" key="2">
    <source>
        <dbReference type="EMBL" id="MCZ4588785.1"/>
    </source>
</evidence>
<protein>
    <submittedName>
        <fullName evidence="3">Histidine phosphatase family protein</fullName>
        <ecNumber evidence="3">3.1.3.-</ecNumber>
    </submittedName>
</protein>
<dbReference type="Gene3D" id="3.40.50.1240">
    <property type="entry name" value="Phosphoglycerate mutase-like"/>
    <property type="match status" value="1"/>
</dbReference>
<dbReference type="EMBL" id="JAPWIS010000025">
    <property type="protein sequence ID" value="MCZ4588785.1"/>
    <property type="molecule type" value="Genomic_DNA"/>
</dbReference>
<evidence type="ECO:0000256" key="1">
    <source>
        <dbReference type="SAM" id="MobiDB-lite"/>
    </source>
</evidence>